<dbReference type="Gene3D" id="3.40.470.10">
    <property type="entry name" value="Uracil-DNA glycosylase-like domain"/>
    <property type="match status" value="1"/>
</dbReference>
<dbReference type="RefSeq" id="WP_100766632.1">
    <property type="nucleotide sequence ID" value="NZ_NPEA01000001.1"/>
</dbReference>
<dbReference type="EMBL" id="NPEA01000001">
    <property type="protein sequence ID" value="PJZ78725.1"/>
    <property type="molecule type" value="Genomic_DNA"/>
</dbReference>
<reference evidence="1 2" key="1">
    <citation type="submission" date="2017-07" db="EMBL/GenBank/DDBJ databases">
        <title>Leptospira spp. isolated from tropical soils.</title>
        <authorList>
            <person name="Thibeaux R."/>
            <person name="Iraola G."/>
            <person name="Ferres I."/>
            <person name="Bierque E."/>
            <person name="Girault D."/>
            <person name="Soupe-Gilbert M.-E."/>
            <person name="Picardeau M."/>
            <person name="Goarant C."/>
        </authorList>
    </citation>
    <scope>NUCLEOTIDE SEQUENCE [LARGE SCALE GENOMIC DNA]</scope>
    <source>
        <strain evidence="1 2">ES4-C-A1</strain>
    </source>
</reference>
<organism evidence="1 2">
    <name type="scientific">Leptospira neocaledonica</name>
    <dbReference type="NCBI Taxonomy" id="2023192"/>
    <lineage>
        <taxon>Bacteria</taxon>
        <taxon>Pseudomonadati</taxon>
        <taxon>Spirochaetota</taxon>
        <taxon>Spirochaetia</taxon>
        <taxon>Leptospirales</taxon>
        <taxon>Leptospiraceae</taxon>
        <taxon>Leptospira</taxon>
    </lineage>
</organism>
<accession>A0A2N0A365</accession>
<dbReference type="OrthoDB" id="341793at2"/>
<comment type="caution">
    <text evidence="1">The sequence shown here is derived from an EMBL/GenBank/DDBJ whole genome shotgun (WGS) entry which is preliminary data.</text>
</comment>
<sequence length="281" mass="32459">MTKPGVFQELKGILQDFKFLVQKGEFPILRRQGEKDPQDLELEWKDSWNWSSLGSKKEKESSVPGIQMRIPPKKEDRNFSCKLCPDRLSAIRHFIIRGRKKILVLHYTGETISGKESYVKTSPLKIFRTSEAEDVFDRMIQKVFGFTMKEFYFQEFPGCLFSQDRSGEEDWKRRTENCKVQVQETIQEEGIQGIILLGAAATLFFGKEEALKQMGKTLEFQLGVPMVVLRSPEAILAAEQKRKSSKADSPEFQEAKKKEIEVKESILSQLGIFHQEIKEKI</sequence>
<evidence type="ECO:0000313" key="1">
    <source>
        <dbReference type="EMBL" id="PJZ78725.1"/>
    </source>
</evidence>
<proteinExistence type="predicted"/>
<keyword evidence="2" id="KW-1185">Reference proteome</keyword>
<dbReference type="Proteomes" id="UP000231843">
    <property type="component" value="Unassembled WGS sequence"/>
</dbReference>
<dbReference type="InterPro" id="IPR036895">
    <property type="entry name" value="Uracil-DNA_glycosylase-like_sf"/>
</dbReference>
<name>A0A2N0A365_9LEPT</name>
<protein>
    <recommendedName>
        <fullName evidence="3">Uracil-DNA glycosylase-like domain-containing protein</fullName>
    </recommendedName>
</protein>
<evidence type="ECO:0000313" key="2">
    <source>
        <dbReference type="Proteomes" id="UP000231843"/>
    </source>
</evidence>
<evidence type="ECO:0008006" key="3">
    <source>
        <dbReference type="Google" id="ProtNLM"/>
    </source>
</evidence>
<gene>
    <name evidence="1" type="ORF">CH365_00370</name>
</gene>
<dbReference type="AlphaFoldDB" id="A0A2N0A365"/>